<dbReference type="InterPro" id="IPR002937">
    <property type="entry name" value="Amino_oxidase"/>
</dbReference>
<dbReference type="Gene3D" id="3.50.50.60">
    <property type="entry name" value="FAD/NAD(P)-binding domain"/>
    <property type="match status" value="1"/>
</dbReference>
<dbReference type="Proteomes" id="UP000789595">
    <property type="component" value="Unassembled WGS sequence"/>
</dbReference>
<name>A0A8J2SFC7_9STRA</name>
<dbReference type="PANTHER" id="PTHR10742:SF418">
    <property type="entry name" value="AMINE OXIDASE DOMAIN-CONTAINING PROTEIN"/>
    <property type="match status" value="1"/>
</dbReference>
<reference evidence="2" key="1">
    <citation type="submission" date="2021-11" db="EMBL/GenBank/DDBJ databases">
        <authorList>
            <consortium name="Genoscope - CEA"/>
            <person name="William W."/>
        </authorList>
    </citation>
    <scope>NUCLEOTIDE SEQUENCE</scope>
</reference>
<dbReference type="PANTHER" id="PTHR10742">
    <property type="entry name" value="FLAVIN MONOAMINE OXIDASE"/>
    <property type="match status" value="1"/>
</dbReference>
<gene>
    <name evidence="2" type="ORF">PECAL_1P30380</name>
</gene>
<keyword evidence="3" id="KW-1185">Reference proteome</keyword>
<organism evidence="2 3">
    <name type="scientific">Pelagomonas calceolata</name>
    <dbReference type="NCBI Taxonomy" id="35677"/>
    <lineage>
        <taxon>Eukaryota</taxon>
        <taxon>Sar</taxon>
        <taxon>Stramenopiles</taxon>
        <taxon>Ochrophyta</taxon>
        <taxon>Pelagophyceae</taxon>
        <taxon>Pelagomonadales</taxon>
        <taxon>Pelagomonadaceae</taxon>
        <taxon>Pelagomonas</taxon>
    </lineage>
</organism>
<dbReference type="GO" id="GO:0016491">
    <property type="term" value="F:oxidoreductase activity"/>
    <property type="evidence" value="ECO:0007669"/>
    <property type="project" value="InterPro"/>
</dbReference>
<evidence type="ECO:0000313" key="3">
    <source>
        <dbReference type="Proteomes" id="UP000789595"/>
    </source>
</evidence>
<dbReference type="EMBL" id="CAKKNE010000001">
    <property type="protein sequence ID" value="CAH0366541.1"/>
    <property type="molecule type" value="Genomic_DNA"/>
</dbReference>
<dbReference type="AlphaFoldDB" id="A0A8J2SFC7"/>
<dbReference type="SUPFAM" id="SSF54373">
    <property type="entry name" value="FAD-linked reductases, C-terminal domain"/>
    <property type="match status" value="1"/>
</dbReference>
<feature type="domain" description="Amine oxidase" evidence="1">
    <location>
        <begin position="16"/>
        <end position="410"/>
    </location>
</feature>
<dbReference type="OrthoDB" id="5046242at2759"/>
<dbReference type="InterPro" id="IPR050281">
    <property type="entry name" value="Flavin_monoamine_oxidase"/>
</dbReference>
<dbReference type="SUPFAM" id="SSF51905">
    <property type="entry name" value="FAD/NAD(P)-binding domain"/>
    <property type="match status" value="1"/>
</dbReference>
<evidence type="ECO:0000259" key="1">
    <source>
        <dbReference type="Pfam" id="PF01593"/>
    </source>
</evidence>
<evidence type="ECO:0000313" key="2">
    <source>
        <dbReference type="EMBL" id="CAH0366541.1"/>
    </source>
</evidence>
<comment type="caution">
    <text evidence="2">The sequence shown here is derived from an EMBL/GenBank/DDBJ whole genome shotgun (WGS) entry which is preliminary data.</text>
</comment>
<proteinExistence type="predicted"/>
<protein>
    <recommendedName>
        <fullName evidence="1">Amine oxidase domain-containing protein</fullName>
    </recommendedName>
</protein>
<sequence>MADEFDADVLVVGAGFAGLGAARALQRAGKSVVVVEATGVVGGRARRGRLEGLEFAAGAEYVHGAAGEVLDLLKRAKVDVETRAWPATYWLGRERRHFDADGAPAELRAAHDAFDAIEDDHAAHESLLQYFVRKGVKSRCLDVADAVYANDYGESASELGAAEVAHEQKHWTGGEDYFVLRNGTLADAAAELARGLDVRLGWPVARVYRDAAGASVRSRRDEMLRARCCVVAAPLGVLKKGAPAFSPALPPAHAEAIRRLPVANALKVAVALDRPVWPSGWWNAVCGDALFPEVWRSGERVVVGFATGARADAVAALGAPAAARGLLDQLDAMFGARRATAACVGTAMADWGAEPEFRGGYTYPSPGCLPLRAALRAPVDRLLFCGEHCTVGLDPCVQAALADGERAAALALDRLAGADPPPPPG</sequence>
<dbReference type="InterPro" id="IPR036188">
    <property type="entry name" value="FAD/NAD-bd_sf"/>
</dbReference>
<dbReference type="Pfam" id="PF01593">
    <property type="entry name" value="Amino_oxidase"/>
    <property type="match status" value="1"/>
</dbReference>
<accession>A0A8J2SFC7</accession>